<dbReference type="EMBL" id="JAACXV010000287">
    <property type="protein sequence ID" value="KAF7280526.1"/>
    <property type="molecule type" value="Genomic_DNA"/>
</dbReference>
<evidence type="ECO:0000256" key="1">
    <source>
        <dbReference type="SAM" id="MobiDB-lite"/>
    </source>
</evidence>
<evidence type="ECO:0000313" key="3">
    <source>
        <dbReference type="Proteomes" id="UP000625711"/>
    </source>
</evidence>
<feature type="region of interest" description="Disordered" evidence="1">
    <location>
        <begin position="1"/>
        <end position="105"/>
    </location>
</feature>
<dbReference type="AlphaFoldDB" id="A0A834MDG7"/>
<accession>A0A834MDG7</accession>
<gene>
    <name evidence="2" type="ORF">GWI33_005771</name>
</gene>
<evidence type="ECO:0000313" key="2">
    <source>
        <dbReference type="EMBL" id="KAF7280526.1"/>
    </source>
</evidence>
<comment type="caution">
    <text evidence="2">The sequence shown here is derived from an EMBL/GenBank/DDBJ whole genome shotgun (WGS) entry which is preliminary data.</text>
</comment>
<sequence>MTPAIHQGKAQPLSGPWLTPTPSTSEAAKPAIFKTPKQPVPKPSAETTESTVNTRKRNFPDQKSTNTATETPISNSNVTTSPFTSTQSLSPPQSKSKIPPVVPRE</sequence>
<feature type="compositionally biased region" description="Polar residues" evidence="1">
    <location>
        <begin position="61"/>
        <end position="96"/>
    </location>
</feature>
<proteinExistence type="predicted"/>
<dbReference type="Proteomes" id="UP000625711">
    <property type="component" value="Unassembled WGS sequence"/>
</dbReference>
<organism evidence="2 3">
    <name type="scientific">Rhynchophorus ferrugineus</name>
    <name type="common">Red palm weevil</name>
    <name type="synonym">Curculio ferrugineus</name>
    <dbReference type="NCBI Taxonomy" id="354439"/>
    <lineage>
        <taxon>Eukaryota</taxon>
        <taxon>Metazoa</taxon>
        <taxon>Ecdysozoa</taxon>
        <taxon>Arthropoda</taxon>
        <taxon>Hexapoda</taxon>
        <taxon>Insecta</taxon>
        <taxon>Pterygota</taxon>
        <taxon>Neoptera</taxon>
        <taxon>Endopterygota</taxon>
        <taxon>Coleoptera</taxon>
        <taxon>Polyphaga</taxon>
        <taxon>Cucujiformia</taxon>
        <taxon>Curculionidae</taxon>
        <taxon>Dryophthorinae</taxon>
        <taxon>Rhynchophorus</taxon>
    </lineage>
</organism>
<name>A0A834MDG7_RHYFE</name>
<keyword evidence="3" id="KW-1185">Reference proteome</keyword>
<protein>
    <submittedName>
        <fullName evidence="2">Uncharacterized protein</fullName>
    </submittedName>
</protein>
<reference evidence="2" key="1">
    <citation type="submission" date="2020-08" db="EMBL/GenBank/DDBJ databases">
        <title>Genome sequencing and assembly of the red palm weevil Rhynchophorus ferrugineus.</title>
        <authorList>
            <person name="Dias G.B."/>
            <person name="Bergman C.M."/>
            <person name="Manee M."/>
        </authorList>
    </citation>
    <scope>NUCLEOTIDE SEQUENCE</scope>
    <source>
        <strain evidence="2">AA-2017</strain>
        <tissue evidence="2">Whole larva</tissue>
    </source>
</reference>